<evidence type="ECO:0000256" key="13">
    <source>
        <dbReference type="SAM" id="MobiDB-lite"/>
    </source>
</evidence>
<dbReference type="SUPFAM" id="SSF100879">
    <property type="entry name" value="Lesion bypass DNA polymerase (Y-family), little finger domain"/>
    <property type="match status" value="1"/>
</dbReference>
<evidence type="ECO:0000313" key="15">
    <source>
        <dbReference type="EMBL" id="ORZ37131.1"/>
    </source>
</evidence>
<keyword evidence="6" id="KW-0235">DNA replication</keyword>
<feature type="compositionally biased region" description="Basic and acidic residues" evidence="13">
    <location>
        <begin position="560"/>
        <end position="570"/>
    </location>
</feature>
<dbReference type="EMBL" id="MCFL01000014">
    <property type="protein sequence ID" value="ORZ37131.1"/>
    <property type="molecule type" value="Genomic_DNA"/>
</dbReference>
<dbReference type="GO" id="GO:0005634">
    <property type="term" value="C:nucleus"/>
    <property type="evidence" value="ECO:0007669"/>
    <property type="project" value="TreeGrafter"/>
</dbReference>
<evidence type="ECO:0000256" key="2">
    <source>
        <dbReference type="ARBA" id="ARBA00012417"/>
    </source>
</evidence>
<dbReference type="GO" id="GO:0042276">
    <property type="term" value="P:error-prone translesion synthesis"/>
    <property type="evidence" value="ECO:0007669"/>
    <property type="project" value="TreeGrafter"/>
</dbReference>
<evidence type="ECO:0000256" key="1">
    <source>
        <dbReference type="ARBA" id="ARBA00010945"/>
    </source>
</evidence>
<dbReference type="InterPro" id="IPR022880">
    <property type="entry name" value="DNApol_IV"/>
</dbReference>
<keyword evidence="5" id="KW-0548">Nucleotidyltransferase</keyword>
<evidence type="ECO:0000256" key="5">
    <source>
        <dbReference type="ARBA" id="ARBA00022695"/>
    </source>
</evidence>
<dbReference type="STRING" id="765915.A0A1Y2HTM3"/>
<dbReference type="OrthoDB" id="1747274at2759"/>
<dbReference type="GO" id="GO:0003684">
    <property type="term" value="F:damaged DNA binding"/>
    <property type="evidence" value="ECO:0007669"/>
    <property type="project" value="InterPro"/>
</dbReference>
<evidence type="ECO:0000256" key="3">
    <source>
        <dbReference type="ARBA" id="ARBA00016178"/>
    </source>
</evidence>
<name>A0A1Y2HTM3_9FUNG</name>
<keyword evidence="9" id="KW-0460">Magnesium</keyword>
<keyword evidence="4" id="KW-0808">Transferase</keyword>
<feature type="compositionally biased region" description="Low complexity" evidence="13">
    <location>
        <begin position="449"/>
        <end position="467"/>
    </location>
</feature>
<dbReference type="PANTHER" id="PTHR11076">
    <property type="entry name" value="DNA REPAIR POLYMERASE UMUC / TRANSFERASE FAMILY MEMBER"/>
    <property type="match status" value="1"/>
</dbReference>
<keyword evidence="7" id="KW-0479">Metal-binding</keyword>
<dbReference type="InterPro" id="IPR043502">
    <property type="entry name" value="DNA/RNA_pol_sf"/>
</dbReference>
<dbReference type="GO" id="GO:0006281">
    <property type="term" value="P:DNA repair"/>
    <property type="evidence" value="ECO:0007669"/>
    <property type="project" value="UniProtKB-KW"/>
</dbReference>
<dbReference type="Gene3D" id="3.40.1170.60">
    <property type="match status" value="1"/>
</dbReference>
<proteinExistence type="inferred from homology"/>
<evidence type="ECO:0000256" key="6">
    <source>
        <dbReference type="ARBA" id="ARBA00022705"/>
    </source>
</evidence>
<dbReference type="Gene3D" id="3.30.1490.100">
    <property type="entry name" value="DNA polymerase, Y-family, little finger domain"/>
    <property type="match status" value="1"/>
</dbReference>
<keyword evidence="11" id="KW-0234">DNA repair</keyword>
<dbReference type="PROSITE" id="PS50173">
    <property type="entry name" value="UMUC"/>
    <property type="match status" value="1"/>
</dbReference>
<dbReference type="InterPro" id="IPR024728">
    <property type="entry name" value="PolY_HhH_motif"/>
</dbReference>
<evidence type="ECO:0000256" key="12">
    <source>
        <dbReference type="ARBA" id="ARBA00049244"/>
    </source>
</evidence>
<keyword evidence="8" id="KW-0227">DNA damage</keyword>
<dbReference type="Gene3D" id="3.30.70.270">
    <property type="match status" value="1"/>
</dbReference>
<dbReference type="CDD" id="cd03586">
    <property type="entry name" value="PolY_Pol_IV_kappa"/>
    <property type="match status" value="1"/>
</dbReference>
<dbReference type="Pfam" id="PF11798">
    <property type="entry name" value="IMS_HHH"/>
    <property type="match status" value="1"/>
</dbReference>
<evidence type="ECO:0000259" key="14">
    <source>
        <dbReference type="PROSITE" id="PS50173"/>
    </source>
</evidence>
<dbReference type="SUPFAM" id="SSF56672">
    <property type="entry name" value="DNA/RNA polymerases"/>
    <property type="match status" value="1"/>
</dbReference>
<dbReference type="HAMAP" id="MF_01113">
    <property type="entry name" value="DNApol_IV"/>
    <property type="match status" value="1"/>
</dbReference>
<evidence type="ECO:0000313" key="16">
    <source>
        <dbReference type="Proteomes" id="UP000193411"/>
    </source>
</evidence>
<evidence type="ECO:0000256" key="9">
    <source>
        <dbReference type="ARBA" id="ARBA00022842"/>
    </source>
</evidence>
<dbReference type="Gene3D" id="3.30.160.60">
    <property type="entry name" value="Classic Zinc Finger"/>
    <property type="match status" value="1"/>
</dbReference>
<dbReference type="Pfam" id="PF00817">
    <property type="entry name" value="IMS"/>
    <property type="match status" value="1"/>
</dbReference>
<dbReference type="Pfam" id="PF11799">
    <property type="entry name" value="IMS_C"/>
    <property type="match status" value="1"/>
</dbReference>
<evidence type="ECO:0000256" key="10">
    <source>
        <dbReference type="ARBA" id="ARBA00022932"/>
    </source>
</evidence>
<reference evidence="15 16" key="1">
    <citation type="submission" date="2016-07" db="EMBL/GenBank/DDBJ databases">
        <title>Pervasive Adenine N6-methylation of Active Genes in Fungi.</title>
        <authorList>
            <consortium name="DOE Joint Genome Institute"/>
            <person name="Mondo S.J."/>
            <person name="Dannebaum R.O."/>
            <person name="Kuo R.C."/>
            <person name="Labutti K."/>
            <person name="Haridas S."/>
            <person name="Kuo A."/>
            <person name="Salamov A."/>
            <person name="Ahrendt S.R."/>
            <person name="Lipzen A."/>
            <person name="Sullivan W."/>
            <person name="Andreopoulos W.B."/>
            <person name="Clum A."/>
            <person name="Lindquist E."/>
            <person name="Daum C."/>
            <person name="Ramamoorthy G.K."/>
            <person name="Gryganskyi A."/>
            <person name="Culley D."/>
            <person name="Magnuson J.K."/>
            <person name="James T.Y."/>
            <person name="O'Malley M.A."/>
            <person name="Stajich J.E."/>
            <person name="Spatafora J.W."/>
            <person name="Visel A."/>
            <person name="Grigoriev I.V."/>
        </authorList>
    </citation>
    <scope>NUCLEOTIDE SEQUENCE [LARGE SCALE GENOMIC DNA]</scope>
    <source>
        <strain evidence="15 16">PL171</strain>
    </source>
</reference>
<protein>
    <recommendedName>
        <fullName evidence="3">DNA polymerase kappa</fullName>
        <ecNumber evidence="2">2.7.7.7</ecNumber>
    </recommendedName>
</protein>
<feature type="domain" description="UmuC" evidence="14">
    <location>
        <begin position="71"/>
        <end position="252"/>
    </location>
</feature>
<dbReference type="GO" id="GO:0070987">
    <property type="term" value="P:error-free translesion synthesis"/>
    <property type="evidence" value="ECO:0007669"/>
    <property type="project" value="UniProtKB-ARBA"/>
</dbReference>
<organism evidence="15 16">
    <name type="scientific">Catenaria anguillulae PL171</name>
    <dbReference type="NCBI Taxonomy" id="765915"/>
    <lineage>
        <taxon>Eukaryota</taxon>
        <taxon>Fungi</taxon>
        <taxon>Fungi incertae sedis</taxon>
        <taxon>Blastocladiomycota</taxon>
        <taxon>Blastocladiomycetes</taxon>
        <taxon>Blastocladiales</taxon>
        <taxon>Catenariaceae</taxon>
        <taxon>Catenaria</taxon>
    </lineage>
</organism>
<evidence type="ECO:0000256" key="8">
    <source>
        <dbReference type="ARBA" id="ARBA00022763"/>
    </source>
</evidence>
<dbReference type="InterPro" id="IPR043128">
    <property type="entry name" value="Rev_trsase/Diguanyl_cyclase"/>
</dbReference>
<dbReference type="InterPro" id="IPR036775">
    <property type="entry name" value="DNA_pol_Y-fam_lit_finger_sf"/>
</dbReference>
<dbReference type="GO" id="GO:0003887">
    <property type="term" value="F:DNA-directed DNA polymerase activity"/>
    <property type="evidence" value="ECO:0007669"/>
    <property type="project" value="UniProtKB-KW"/>
</dbReference>
<dbReference type="FunFam" id="3.30.1490.100:FF:000004">
    <property type="entry name" value="DNA polymerase IV"/>
    <property type="match status" value="1"/>
</dbReference>
<dbReference type="GO" id="GO:0046872">
    <property type="term" value="F:metal ion binding"/>
    <property type="evidence" value="ECO:0007669"/>
    <property type="project" value="UniProtKB-KW"/>
</dbReference>
<feature type="compositionally biased region" description="Basic and acidic residues" evidence="13">
    <location>
        <begin position="531"/>
        <end position="543"/>
    </location>
</feature>
<dbReference type="Proteomes" id="UP000193411">
    <property type="component" value="Unassembled WGS sequence"/>
</dbReference>
<dbReference type="FunFam" id="3.40.1170.60:FF:000012">
    <property type="entry name" value="Putative DNA-directed polymerase kappa"/>
    <property type="match status" value="1"/>
</dbReference>
<keyword evidence="16" id="KW-1185">Reference proteome</keyword>
<dbReference type="EC" id="2.7.7.7" evidence="2"/>
<dbReference type="AlphaFoldDB" id="A0A1Y2HTM3"/>
<feature type="region of interest" description="Disordered" evidence="13">
    <location>
        <begin position="447"/>
        <end position="467"/>
    </location>
</feature>
<comment type="similarity">
    <text evidence="1">Belongs to the DNA polymerase type-Y family.</text>
</comment>
<sequence length="570" mass="63120">MSKVASTITELSRDSAYYKNEERKSAANDAKIAKLRAQVAALPSSTIDRAQIAAEKWILDLETSRNLENVIVHLDMDAYYCSVEELDNPALKGKPFGVGGMSMLSTANYEARKYGVRAAMPGYMAQKLCPELIIVPMHFDRYRELSRSIRAILRRYDPNMQPLGLDENYINLTAYLKARGLSDPEPVVQEIRETIQRETKLTASAGISCNKLLSKIGSDINKPNGQFYLPPVRDAILDFMRPLPIRKVWGVGKVSERTLVSLGINTCADVVSKAGLLSLVLSEKGYRFLIPAALGIGSVNVREHTELQKSMSSERTFSPSNTPPERWSEILVHLIDTVIHDLAKHNALTRHVSVKVKTDGFLVRQAGKLLPKYTNVADDLEPVAAALLREAIQAVRLRLIGVKVSELVDEAEWKQRGLHRFFGKQQLQQGQEVGGKSAELVVQGHSYILDPSSPSPSSGASSDPGLLLRSATAGATGTDSIPTTCPVCDQHQFPPGADNAVVNAHVDECLTRMQLAEERRLARIKVHEDEVAVPRPDMKRARDEEDPAPPVTKRKRKGKERTLHDFFAEH</sequence>
<evidence type="ECO:0000256" key="4">
    <source>
        <dbReference type="ARBA" id="ARBA00022679"/>
    </source>
</evidence>
<feature type="region of interest" description="Disordered" evidence="13">
    <location>
        <begin position="531"/>
        <end position="570"/>
    </location>
</feature>
<dbReference type="PANTHER" id="PTHR11076:SF33">
    <property type="entry name" value="DNA POLYMERASE KAPPA"/>
    <property type="match status" value="1"/>
</dbReference>
<gene>
    <name evidence="15" type="ORF">BCR44DRAFT_1388758</name>
</gene>
<evidence type="ECO:0000256" key="7">
    <source>
        <dbReference type="ARBA" id="ARBA00022723"/>
    </source>
</evidence>
<evidence type="ECO:0000256" key="11">
    <source>
        <dbReference type="ARBA" id="ARBA00023204"/>
    </source>
</evidence>
<accession>A0A1Y2HTM3</accession>
<dbReference type="NCBIfam" id="NF002677">
    <property type="entry name" value="PRK02406.1"/>
    <property type="match status" value="1"/>
</dbReference>
<dbReference type="InterPro" id="IPR050116">
    <property type="entry name" value="DNA_polymerase-Y"/>
</dbReference>
<keyword evidence="10" id="KW-0239">DNA-directed DNA polymerase</keyword>
<comment type="caution">
    <text evidence="15">The sequence shown here is derived from an EMBL/GenBank/DDBJ whole genome shotgun (WGS) entry which is preliminary data.</text>
</comment>
<comment type="catalytic activity">
    <reaction evidence="12">
        <text>DNA(n) + a 2'-deoxyribonucleoside 5'-triphosphate = DNA(n+1) + diphosphate</text>
        <dbReference type="Rhea" id="RHEA:22508"/>
        <dbReference type="Rhea" id="RHEA-COMP:17339"/>
        <dbReference type="Rhea" id="RHEA-COMP:17340"/>
        <dbReference type="ChEBI" id="CHEBI:33019"/>
        <dbReference type="ChEBI" id="CHEBI:61560"/>
        <dbReference type="ChEBI" id="CHEBI:173112"/>
        <dbReference type="EC" id="2.7.7.7"/>
    </reaction>
</comment>
<dbReference type="InterPro" id="IPR017961">
    <property type="entry name" value="DNA_pol_Y-fam_little_finger"/>
</dbReference>
<dbReference type="InterPro" id="IPR001126">
    <property type="entry name" value="UmuC"/>
</dbReference>
<dbReference type="Gene3D" id="1.10.150.810">
    <property type="match status" value="2"/>
</dbReference>
<dbReference type="GO" id="GO:0006260">
    <property type="term" value="P:DNA replication"/>
    <property type="evidence" value="ECO:0007669"/>
    <property type="project" value="UniProtKB-KW"/>
</dbReference>